<protein>
    <submittedName>
        <fullName evidence="2">GNAT family N-acetyltransferase</fullName>
    </submittedName>
</protein>
<dbReference type="Proteomes" id="UP000664904">
    <property type="component" value="Chromosome"/>
</dbReference>
<dbReference type="AlphaFoldDB" id="A0A975DH44"/>
<dbReference type="PROSITE" id="PS51186">
    <property type="entry name" value="GNAT"/>
    <property type="match status" value="1"/>
</dbReference>
<dbReference type="Gene3D" id="3.40.630.30">
    <property type="match status" value="1"/>
</dbReference>
<sequence>MEIITERLTLRPIKYKDVANLHKILSQQSTRRFNDYEQGITNTELRAWIQWDIEQYIQQKGIRLAIINDDKQFIGTIGIQFTSRFDAFMVSFELDENYRGYRYMQEALSALQIYSKEIEWLRCKNWKAKIHIENIAAINTVIKCGFRTYFHRSNKCYLVYKF</sequence>
<dbReference type="GO" id="GO:0016747">
    <property type="term" value="F:acyltransferase activity, transferring groups other than amino-acyl groups"/>
    <property type="evidence" value="ECO:0007669"/>
    <property type="project" value="InterPro"/>
</dbReference>
<accession>A0A975DH44</accession>
<organism evidence="2 3">
    <name type="scientific">Pseudoalteromonas xiamenensis</name>
    <dbReference type="NCBI Taxonomy" id="882626"/>
    <lineage>
        <taxon>Bacteria</taxon>
        <taxon>Pseudomonadati</taxon>
        <taxon>Pseudomonadota</taxon>
        <taxon>Gammaproteobacteria</taxon>
        <taxon>Alteromonadales</taxon>
        <taxon>Pseudoalteromonadaceae</taxon>
        <taxon>Pseudoalteromonas</taxon>
    </lineage>
</organism>
<dbReference type="KEGG" id="pxi:J5O05_01490"/>
<name>A0A975DH44_9GAMM</name>
<evidence type="ECO:0000313" key="2">
    <source>
        <dbReference type="EMBL" id="QTH71673.1"/>
    </source>
</evidence>
<keyword evidence="3" id="KW-1185">Reference proteome</keyword>
<evidence type="ECO:0000313" key="3">
    <source>
        <dbReference type="Proteomes" id="UP000664904"/>
    </source>
</evidence>
<reference evidence="2" key="1">
    <citation type="submission" date="2021-03" db="EMBL/GenBank/DDBJ databases">
        <title>Complete Genome of Pseudoalteromonas xiamenensis STKMTI.2, a new potential marine bacterium producing anti-Vibrio compounds.</title>
        <authorList>
            <person name="Handayani D.P."/>
            <person name="Isnansetyo A."/>
            <person name="Istiqomah I."/>
            <person name="Jumina J."/>
        </authorList>
    </citation>
    <scope>NUCLEOTIDE SEQUENCE</scope>
    <source>
        <strain evidence="2">STKMTI.2</strain>
    </source>
</reference>
<dbReference type="RefSeq" id="WP_208843299.1">
    <property type="nucleotide sequence ID" value="NZ_CP072133.1"/>
</dbReference>
<dbReference type="EMBL" id="CP072133">
    <property type="protein sequence ID" value="QTH71673.1"/>
    <property type="molecule type" value="Genomic_DNA"/>
</dbReference>
<dbReference type="PANTHER" id="PTHR43792">
    <property type="entry name" value="GNAT FAMILY, PUTATIVE (AFU_ORTHOLOGUE AFUA_3G00765)-RELATED-RELATED"/>
    <property type="match status" value="1"/>
</dbReference>
<evidence type="ECO:0000259" key="1">
    <source>
        <dbReference type="PROSITE" id="PS51186"/>
    </source>
</evidence>
<dbReference type="SUPFAM" id="SSF55729">
    <property type="entry name" value="Acyl-CoA N-acyltransferases (Nat)"/>
    <property type="match status" value="1"/>
</dbReference>
<feature type="domain" description="N-acetyltransferase" evidence="1">
    <location>
        <begin position="8"/>
        <end position="162"/>
    </location>
</feature>
<dbReference type="Pfam" id="PF13302">
    <property type="entry name" value="Acetyltransf_3"/>
    <property type="match status" value="1"/>
</dbReference>
<dbReference type="InterPro" id="IPR000182">
    <property type="entry name" value="GNAT_dom"/>
</dbReference>
<proteinExistence type="predicted"/>
<gene>
    <name evidence="2" type="ORF">J5O05_01490</name>
</gene>
<dbReference type="InterPro" id="IPR016181">
    <property type="entry name" value="Acyl_CoA_acyltransferase"/>
</dbReference>
<dbReference type="InterPro" id="IPR051531">
    <property type="entry name" value="N-acetyltransferase"/>
</dbReference>